<dbReference type="AlphaFoldDB" id="A0AAX6E928"/>
<comment type="caution">
    <text evidence="1">The sequence shown here is derived from an EMBL/GenBank/DDBJ whole genome shotgun (WGS) entry which is preliminary data.</text>
</comment>
<accession>A0AAX6E928</accession>
<reference evidence="1" key="1">
    <citation type="journal article" date="2023" name="GigaByte">
        <title>Genome assembly of the bearded iris, Iris pallida Lam.</title>
        <authorList>
            <person name="Bruccoleri R.E."/>
            <person name="Oakeley E.J."/>
            <person name="Faust A.M.E."/>
            <person name="Altorfer M."/>
            <person name="Dessus-Babus S."/>
            <person name="Burckhardt D."/>
            <person name="Oertli M."/>
            <person name="Naumann U."/>
            <person name="Petersen F."/>
            <person name="Wong J."/>
        </authorList>
    </citation>
    <scope>NUCLEOTIDE SEQUENCE</scope>
    <source>
        <strain evidence="1">GSM-AAB239-AS_SAM_17_03QT</strain>
    </source>
</reference>
<gene>
    <name evidence="1" type="ORF">M6B38_201140</name>
</gene>
<evidence type="ECO:0000313" key="2">
    <source>
        <dbReference type="Proteomes" id="UP001140949"/>
    </source>
</evidence>
<sequence length="67" mass="7890">MEKIALSLVGPIVSPIFSKLQNAALPYFGGDITEEELQHLQIPFFPRSKRGCWWRKRRKWKFCSHIC</sequence>
<keyword evidence="2" id="KW-1185">Reference proteome</keyword>
<evidence type="ECO:0000313" key="1">
    <source>
        <dbReference type="EMBL" id="KAJ6800576.1"/>
    </source>
</evidence>
<dbReference type="Proteomes" id="UP001140949">
    <property type="component" value="Unassembled WGS sequence"/>
</dbReference>
<dbReference type="EMBL" id="JANAVB010038619">
    <property type="protein sequence ID" value="KAJ6800576.1"/>
    <property type="molecule type" value="Genomic_DNA"/>
</dbReference>
<proteinExistence type="predicted"/>
<name>A0AAX6E928_IRIPA</name>
<protein>
    <submittedName>
        <fullName evidence="1">Uncharacterized protein</fullName>
    </submittedName>
</protein>
<reference evidence="1" key="2">
    <citation type="submission" date="2023-04" db="EMBL/GenBank/DDBJ databases">
        <authorList>
            <person name="Bruccoleri R.E."/>
            <person name="Oakeley E.J."/>
            <person name="Faust A.-M."/>
            <person name="Dessus-Babus S."/>
            <person name="Altorfer M."/>
            <person name="Burckhardt D."/>
            <person name="Oertli M."/>
            <person name="Naumann U."/>
            <person name="Petersen F."/>
            <person name="Wong J."/>
        </authorList>
    </citation>
    <scope>NUCLEOTIDE SEQUENCE</scope>
    <source>
        <strain evidence="1">GSM-AAB239-AS_SAM_17_03QT</strain>
        <tissue evidence="1">Leaf</tissue>
    </source>
</reference>
<organism evidence="1 2">
    <name type="scientific">Iris pallida</name>
    <name type="common">Sweet iris</name>
    <dbReference type="NCBI Taxonomy" id="29817"/>
    <lineage>
        <taxon>Eukaryota</taxon>
        <taxon>Viridiplantae</taxon>
        <taxon>Streptophyta</taxon>
        <taxon>Embryophyta</taxon>
        <taxon>Tracheophyta</taxon>
        <taxon>Spermatophyta</taxon>
        <taxon>Magnoliopsida</taxon>
        <taxon>Liliopsida</taxon>
        <taxon>Asparagales</taxon>
        <taxon>Iridaceae</taxon>
        <taxon>Iridoideae</taxon>
        <taxon>Irideae</taxon>
        <taxon>Iris</taxon>
    </lineage>
</organism>